<name>A0ACD1FZ19_9EURO</name>
<gene>
    <name evidence="1" type="ORF">BO95DRAFT_238923</name>
</gene>
<protein>
    <submittedName>
        <fullName evidence="1">Uncharacterized protein</fullName>
    </submittedName>
</protein>
<proteinExistence type="predicted"/>
<reference evidence="1" key="1">
    <citation type="submission" date="2018-02" db="EMBL/GenBank/DDBJ databases">
        <title>The genomes of Aspergillus section Nigri reveals drivers in fungal speciation.</title>
        <authorList>
            <consortium name="DOE Joint Genome Institute"/>
            <person name="Vesth T.C."/>
            <person name="Nybo J."/>
            <person name="Theobald S."/>
            <person name="Brandl J."/>
            <person name="Frisvad J.C."/>
            <person name="Nielsen K.F."/>
            <person name="Lyhne E.K."/>
            <person name="Kogle M.E."/>
            <person name="Kuo A."/>
            <person name="Riley R."/>
            <person name="Clum A."/>
            <person name="Nolan M."/>
            <person name="Lipzen A."/>
            <person name="Salamov A."/>
            <person name="Henrissat B."/>
            <person name="Wiebenga A."/>
            <person name="De vries R.P."/>
            <person name="Grigoriev I.V."/>
            <person name="Mortensen U.H."/>
            <person name="Andersen M.R."/>
            <person name="Baker S.E."/>
        </authorList>
    </citation>
    <scope>NUCLEOTIDE SEQUENCE</scope>
    <source>
        <strain evidence="1">CBS 621.78</strain>
    </source>
</reference>
<evidence type="ECO:0000313" key="1">
    <source>
        <dbReference type="EMBL" id="RAH42230.1"/>
    </source>
</evidence>
<sequence length="863" mass="97690">MSNAAEQIFFYGQVTDPAHASSFDVLTYLDLTNGGTILFQAIILITIIICFLPDLAPLTLTGVQRFIFSPIRSLLHDIHWAVQQLSNGESRKSFYRLCYANAQDTILNSNLVQLTFIGILWFFPTNRPLSTACRLWALAAGSKWMYISALIPGHHYLNGITAGFSPMGRDRYEDCLADMARSGLPARWTKKQWLASYRCSGVETGLELYETVKDRAQWLVPPVDSEVRHLRVLAFMAVLIPTLVIGLWLFYALCSKVAALRRGMALAVNGEPRPTECEAYLWNLSKSLETANEKLQQCIATREAEFQAEKQRLEETVRHQTDFTSRRIQSALRQAKDAHAGIIDELKRKVVQLENNLTMARAEAQFVVVDEVDAAREQFLKDRIVQLEKQLAGAKKKSNARSKKELQTVKDELQTRTDELTTLTDKLSEAETRVSAAEERGRRVEIECEKLLTQGLSSLKSELQTRTDELAAAEERLATAEKSSQQGELEHDQLKNELQTRTDELAAAKERLAAAKEHSPQDEAEREQTHIPIQEFQSLKSELQTRTDELADAEKRLAAARSKHNRQAKPEREQNLAQSQEIQSLKIELQIRTDKLAAAEKRLTAARKHSQQNEAERDDQNQKLQSLKDELQSRTDELNIWTERCLSVESRLLAAEKHGQQEGHGQRAAIEGQQHLSQEQEQELQSLKDALQTRTDELQACTDKTVDVEKRLVTAEEHGRESETQLQELLAQNQNIIAEYEAFRATHQANLQHSQSLEAMQQELAAAHVRNHALQQENNSVEIEAQLMVAKLEFDLDEAQRQLAEAQFSGASAQQSMQEGEVACNLSVAEARAQAEQARNQAFMMQKNLDEVTEENRTLQIQI</sequence>
<accession>A0ACD1FZ19</accession>
<evidence type="ECO:0000313" key="2">
    <source>
        <dbReference type="Proteomes" id="UP000249057"/>
    </source>
</evidence>
<keyword evidence="2" id="KW-1185">Reference proteome</keyword>
<dbReference type="EMBL" id="KZ825376">
    <property type="protein sequence ID" value="RAH42230.1"/>
    <property type="molecule type" value="Genomic_DNA"/>
</dbReference>
<dbReference type="Proteomes" id="UP000249057">
    <property type="component" value="Unassembled WGS sequence"/>
</dbReference>
<organism evidence="1 2">
    <name type="scientific">Aspergillus brunneoviolaceus CBS 621.78</name>
    <dbReference type="NCBI Taxonomy" id="1450534"/>
    <lineage>
        <taxon>Eukaryota</taxon>
        <taxon>Fungi</taxon>
        <taxon>Dikarya</taxon>
        <taxon>Ascomycota</taxon>
        <taxon>Pezizomycotina</taxon>
        <taxon>Eurotiomycetes</taxon>
        <taxon>Eurotiomycetidae</taxon>
        <taxon>Eurotiales</taxon>
        <taxon>Aspergillaceae</taxon>
        <taxon>Aspergillus</taxon>
        <taxon>Aspergillus subgen. Circumdati</taxon>
    </lineage>
</organism>